<keyword evidence="2" id="KW-1185">Reference proteome</keyword>
<comment type="caution">
    <text evidence="1">The sequence shown here is derived from an EMBL/GenBank/DDBJ whole genome shotgun (WGS) entry which is preliminary data.</text>
</comment>
<evidence type="ECO:0000313" key="1">
    <source>
        <dbReference type="EMBL" id="KZS09371.1"/>
    </source>
</evidence>
<protein>
    <submittedName>
        <fullName evidence="1">DNA-directed RNA polymerase-like protein</fullName>
    </submittedName>
</protein>
<dbReference type="EMBL" id="LRGB01002076">
    <property type="protein sequence ID" value="KZS09371.1"/>
    <property type="molecule type" value="Genomic_DNA"/>
</dbReference>
<keyword evidence="1" id="KW-0804">Transcription</keyword>
<dbReference type="GO" id="GO:0000428">
    <property type="term" value="C:DNA-directed RNA polymerase complex"/>
    <property type="evidence" value="ECO:0007669"/>
    <property type="project" value="UniProtKB-KW"/>
</dbReference>
<dbReference type="Proteomes" id="UP000076858">
    <property type="component" value="Unassembled WGS sequence"/>
</dbReference>
<organism evidence="1 2">
    <name type="scientific">Daphnia magna</name>
    <dbReference type="NCBI Taxonomy" id="35525"/>
    <lineage>
        <taxon>Eukaryota</taxon>
        <taxon>Metazoa</taxon>
        <taxon>Ecdysozoa</taxon>
        <taxon>Arthropoda</taxon>
        <taxon>Crustacea</taxon>
        <taxon>Branchiopoda</taxon>
        <taxon>Diplostraca</taxon>
        <taxon>Cladocera</taxon>
        <taxon>Anomopoda</taxon>
        <taxon>Daphniidae</taxon>
        <taxon>Daphnia</taxon>
    </lineage>
</organism>
<name>A0A0P5DG17_9CRUS</name>
<accession>A0A0P5DG17</accession>
<reference evidence="1 2" key="1">
    <citation type="submission" date="2016-03" db="EMBL/GenBank/DDBJ databases">
        <title>EvidentialGene: Evidence-directed Construction of Genes on Genomes.</title>
        <authorList>
            <person name="Gilbert D.G."/>
            <person name="Choi J.-H."/>
            <person name="Mockaitis K."/>
            <person name="Colbourne J."/>
            <person name="Pfrender M."/>
        </authorList>
    </citation>
    <scope>NUCLEOTIDE SEQUENCE [LARGE SCALE GENOMIC DNA]</scope>
    <source>
        <strain evidence="1 2">Xinb3</strain>
        <tissue evidence="1">Complete organism</tissue>
    </source>
</reference>
<sequence length="82" mass="9663">MSLSMRSFSLFWRRWYGSLYMGAKDCPVDFRRDLDRIKAASHYADEDLLNHITTSFKCNYRCDPLRSLGVYVENKLKISMGD</sequence>
<proteinExistence type="predicted"/>
<dbReference type="AlphaFoldDB" id="A0A0P5DG17"/>
<keyword evidence="1" id="KW-0240">DNA-directed RNA polymerase</keyword>
<gene>
    <name evidence="1" type="ORF">APZ42_026476</name>
</gene>
<evidence type="ECO:0000313" key="2">
    <source>
        <dbReference type="Proteomes" id="UP000076858"/>
    </source>
</evidence>